<dbReference type="Proteomes" id="UP000016936">
    <property type="component" value="Unassembled WGS sequence"/>
</dbReference>
<dbReference type="PANTHER" id="PTHR37285">
    <property type="entry name" value="SPORE WALL MATURATION PROTEIN DIT1"/>
    <property type="match status" value="1"/>
</dbReference>
<name>M2UEK0_COCH5</name>
<dbReference type="InterPro" id="IPR007817">
    <property type="entry name" value="Isocyanide_synthase_DIT1"/>
</dbReference>
<sequence length="179" mass="20209">MIYAATAPSICLGLMQRYGAFNWDAWTNESFVKDDETKRLTYCGYLKFLSLDLADTYPIGLGRTKSAFKRGIEVIAKSMLKRGEVFVRAVKDRGAEGQGLNNILSQEWMPFHFDGMFKTQKHTRDDGSKYLVPNPPRFQYFAAVTPSPKNTGYTLWASSKLLLDLLPADKSLGYLQSLT</sequence>
<accession>M2UEK0</accession>
<organism evidence="2 3">
    <name type="scientific">Cochliobolus heterostrophus (strain C5 / ATCC 48332 / race O)</name>
    <name type="common">Southern corn leaf blight fungus</name>
    <name type="synonym">Bipolaris maydis</name>
    <dbReference type="NCBI Taxonomy" id="701091"/>
    <lineage>
        <taxon>Eukaryota</taxon>
        <taxon>Fungi</taxon>
        <taxon>Dikarya</taxon>
        <taxon>Ascomycota</taxon>
        <taxon>Pezizomycotina</taxon>
        <taxon>Dothideomycetes</taxon>
        <taxon>Pleosporomycetidae</taxon>
        <taxon>Pleosporales</taxon>
        <taxon>Pleosporineae</taxon>
        <taxon>Pleosporaceae</taxon>
        <taxon>Bipolaris</taxon>
    </lineage>
</organism>
<dbReference type="Gene3D" id="3.60.130.10">
    <property type="entry name" value="Clavaminate synthase-like"/>
    <property type="match status" value="1"/>
</dbReference>
<dbReference type="InterPro" id="IPR042098">
    <property type="entry name" value="TauD-like_sf"/>
</dbReference>
<dbReference type="HOGENOM" id="CLU_1503307_0_0_1"/>
<dbReference type="SUPFAM" id="SSF51197">
    <property type="entry name" value="Clavaminate synthase-like"/>
    <property type="match status" value="1"/>
</dbReference>
<evidence type="ECO:0000256" key="1">
    <source>
        <dbReference type="ARBA" id="ARBA00023002"/>
    </source>
</evidence>
<dbReference type="eggNOG" id="ENOG502RNZ1">
    <property type="taxonomic scope" value="Eukaryota"/>
</dbReference>
<dbReference type="AlphaFoldDB" id="M2UEK0"/>
<dbReference type="EMBL" id="KB445575">
    <property type="protein sequence ID" value="EMD92126.1"/>
    <property type="molecule type" value="Genomic_DNA"/>
</dbReference>
<protein>
    <submittedName>
        <fullName evidence="2">Uncharacterized protein</fullName>
    </submittedName>
</protein>
<proteinExistence type="predicted"/>
<evidence type="ECO:0000313" key="2">
    <source>
        <dbReference type="EMBL" id="EMD92126.1"/>
    </source>
</evidence>
<dbReference type="GO" id="GO:0016491">
    <property type="term" value="F:oxidoreductase activity"/>
    <property type="evidence" value="ECO:0007669"/>
    <property type="project" value="UniProtKB-KW"/>
</dbReference>
<evidence type="ECO:0000313" key="3">
    <source>
        <dbReference type="Proteomes" id="UP000016936"/>
    </source>
</evidence>
<gene>
    <name evidence="2" type="ORF">COCHEDRAFT_1213203</name>
</gene>
<dbReference type="OrthoDB" id="429813at2759"/>
<dbReference type="STRING" id="701091.M2UEK0"/>
<keyword evidence="3" id="KW-1185">Reference proteome</keyword>
<dbReference type="Pfam" id="PF05141">
    <property type="entry name" value="DIT1_PvcA"/>
    <property type="match status" value="1"/>
</dbReference>
<reference evidence="2 3" key="1">
    <citation type="journal article" date="2012" name="PLoS Pathog.">
        <title>Diverse lifestyles and strategies of plant pathogenesis encoded in the genomes of eighteen Dothideomycetes fungi.</title>
        <authorList>
            <person name="Ohm R.A."/>
            <person name="Feau N."/>
            <person name="Henrissat B."/>
            <person name="Schoch C.L."/>
            <person name="Horwitz B.A."/>
            <person name="Barry K.W."/>
            <person name="Condon B.J."/>
            <person name="Copeland A.C."/>
            <person name="Dhillon B."/>
            <person name="Glaser F."/>
            <person name="Hesse C.N."/>
            <person name="Kosti I."/>
            <person name="LaButti K."/>
            <person name="Lindquist E.A."/>
            <person name="Lucas S."/>
            <person name="Salamov A.A."/>
            <person name="Bradshaw R.E."/>
            <person name="Ciuffetti L."/>
            <person name="Hamelin R.C."/>
            <person name="Kema G.H.J."/>
            <person name="Lawrence C."/>
            <person name="Scott J.A."/>
            <person name="Spatafora J.W."/>
            <person name="Turgeon B.G."/>
            <person name="de Wit P.J.G.M."/>
            <person name="Zhong S."/>
            <person name="Goodwin S.B."/>
            <person name="Grigoriev I.V."/>
        </authorList>
    </citation>
    <scope>NUCLEOTIDE SEQUENCE [LARGE SCALE GENOMIC DNA]</scope>
    <source>
        <strain evidence="3">C5 / ATCC 48332 / race O</strain>
    </source>
</reference>
<reference evidence="3" key="2">
    <citation type="journal article" date="2013" name="PLoS Genet.">
        <title>Comparative genome structure, secondary metabolite, and effector coding capacity across Cochliobolus pathogens.</title>
        <authorList>
            <person name="Condon B.J."/>
            <person name="Leng Y."/>
            <person name="Wu D."/>
            <person name="Bushley K.E."/>
            <person name="Ohm R.A."/>
            <person name="Otillar R."/>
            <person name="Martin J."/>
            <person name="Schackwitz W."/>
            <person name="Grimwood J."/>
            <person name="MohdZainudin N."/>
            <person name="Xue C."/>
            <person name="Wang R."/>
            <person name="Manning V.A."/>
            <person name="Dhillon B."/>
            <person name="Tu Z.J."/>
            <person name="Steffenson B.J."/>
            <person name="Salamov A."/>
            <person name="Sun H."/>
            <person name="Lowry S."/>
            <person name="LaButti K."/>
            <person name="Han J."/>
            <person name="Copeland A."/>
            <person name="Lindquist E."/>
            <person name="Barry K."/>
            <person name="Schmutz J."/>
            <person name="Baker S.E."/>
            <person name="Ciuffetti L.M."/>
            <person name="Grigoriev I.V."/>
            <person name="Zhong S."/>
            <person name="Turgeon B.G."/>
        </authorList>
    </citation>
    <scope>NUCLEOTIDE SEQUENCE [LARGE SCALE GENOMIC DNA]</scope>
    <source>
        <strain evidence="3">C5 / ATCC 48332 / race O</strain>
    </source>
</reference>
<keyword evidence="1" id="KW-0560">Oxidoreductase</keyword>
<dbReference type="PANTHER" id="PTHR37285:SF5">
    <property type="entry name" value="SPORE WALL MATURATION PROTEIN DIT1"/>
    <property type="match status" value="1"/>
</dbReference>